<keyword evidence="5" id="KW-1185">Reference proteome</keyword>
<feature type="compositionally biased region" description="Basic and acidic residues" evidence="3">
    <location>
        <begin position="549"/>
        <end position="562"/>
    </location>
</feature>
<feature type="compositionally biased region" description="Low complexity" evidence="3">
    <location>
        <begin position="85"/>
        <end position="101"/>
    </location>
</feature>
<dbReference type="GO" id="GO:0031028">
    <property type="term" value="P:septation initiation signaling"/>
    <property type="evidence" value="ECO:0007669"/>
    <property type="project" value="TreeGrafter"/>
</dbReference>
<evidence type="ECO:0000313" key="5">
    <source>
        <dbReference type="Proteomes" id="UP000000709"/>
    </source>
</evidence>
<dbReference type="InterPro" id="IPR032675">
    <property type="entry name" value="LRR_dom_sf"/>
</dbReference>
<feature type="region of interest" description="Disordered" evidence="3">
    <location>
        <begin position="1"/>
        <end position="173"/>
    </location>
</feature>
<feature type="compositionally biased region" description="Polar residues" evidence="3">
    <location>
        <begin position="760"/>
        <end position="770"/>
    </location>
</feature>
<dbReference type="Proteomes" id="UP000000709">
    <property type="component" value="Unassembled WGS sequence"/>
</dbReference>
<keyword evidence="2" id="KW-0677">Repeat</keyword>
<dbReference type="OrthoDB" id="7451790at2759"/>
<dbReference type="KEGG" id="spaa:SPAPADRAFT_67833"/>
<sequence length="1319" mass="148539">MTSTLRNNTPLSTVVNGDPLKLDSDQENQPPSSDDNVNTIMNEKKFIQQSNVPEPINTNSMLPKPKKAASISNLRPIDEDHELSRQQLSPPQPLLQVPSSSHYSTIPTLSEKPPSPPPVVTADRAAVTSSSQSTFTLKDINLQPEEEQSLPESSQDLSILEQSSPRHSPIKKSAYQAKLRYHLNQDFSANDKSSLFLPPGEYGPTTTKSPPPSIPNTFKYKSHPNAKTKTKIGAEILEEEEEDQHKSTGTADWMPSVLGDRWISETSHMQPTPLSTSNSDPIPSVNSNEFNSSVRITKSQPILLKQPSFATTMIHNSKIDTHETAEWKRAAEEYINKQHQNNFANIFQSIDSTGQKQPVTTTTTTAKSTHSSTLSTPIATLSRQMIPEQQQQQQQEHVEQSPLKLFRKNYDTFTKKALHGLLENLSNKSNVNTPTSGDSKNVQENRPHTVEAVPPPALNIESVRPNSEQHNIPPNIKDFTKDGHYNEAQYMQNANNVFSNLKKGYRASSYNIGQGKSHTTATSTPLTNNVRNIEEEINEYSSFSSGFNSKEDDEHERVPDELGETVHEDVDLYTQESTRSNSTQFENDSQYTFDEDYDDNGTITERTQRLSSPHRIQVNNHGFNNAPSVHYMNLEAENAALKQRIENMTKLQPSQLQPTQQSQHQPQHHEVSIVSDDNDDDNGLVIPKWKNISQLHLEPSPKHSKSQVIKGHVVPDRNLPKEYGNMIFDEKTMKWQEKKNSVHYTLDSIDDLTATQNLTSQPEISSQLHSSPIKKHMSKKTPTKKKRSTNKLEVSFHLPNADLSNAKSSQNASYDVTRMSQLEDMTFTQSHKQLISIINEVLEGEEHWERIKQITLSHFDLENTKDLDQFLPGLQRLDISNNQIQYLSGIPSRILDLDLSNNNISDITSFRDLSDLSMVDLSQNSLVRLNNLSRNIHLSELHLANNSIVSLDGLQELVKLTILDVSGNKLSGKLDFSQFYWPNLQVLNISDNQITSLVGWEEVTDLNVLLANDNQLTNFVAARPNYSLKKLGLKFNNLKAIDIDKLFDLRTLRIDGNQLEHISSLKNLHNIEDISAKSQSPNVLSTIVASTPRVSNLDLSGNGYYFNSPIFQPTPLGAVTKLTLSALGLEVIPSTFATLFPSVIDLNLNFNKLNDISHLASLKLRKLYLVGNELPRKPSISDSLVCTLYNSLRKSRSSLISLDLRMNPLTHDIYPYVISPDELDAPIQIENVEDIDGFLVHYETIKKTSDFVRRDEEFLIKNQTNIVVRRRAEYEMFCVGMFPGMSKLDGGPLTEPKRGELLKSAMVEFARRKQLKGKE</sequence>
<dbReference type="SUPFAM" id="SSF52058">
    <property type="entry name" value="L domain-like"/>
    <property type="match status" value="1"/>
</dbReference>
<dbReference type="InterPro" id="IPR001611">
    <property type="entry name" value="Leu-rich_rpt"/>
</dbReference>
<dbReference type="GO" id="GO:1902412">
    <property type="term" value="P:regulation of mitotic cytokinesis"/>
    <property type="evidence" value="ECO:0007669"/>
    <property type="project" value="TreeGrafter"/>
</dbReference>
<organism evidence="5">
    <name type="scientific">Spathaspora passalidarum (strain NRRL Y-27907 / 11-Y1)</name>
    <dbReference type="NCBI Taxonomy" id="619300"/>
    <lineage>
        <taxon>Eukaryota</taxon>
        <taxon>Fungi</taxon>
        <taxon>Dikarya</taxon>
        <taxon>Ascomycota</taxon>
        <taxon>Saccharomycotina</taxon>
        <taxon>Pichiomycetes</taxon>
        <taxon>Debaryomycetaceae</taxon>
        <taxon>Spathaspora</taxon>
    </lineage>
</organism>
<dbReference type="GeneID" id="18875187"/>
<feature type="compositionally biased region" description="Polar residues" evidence="3">
    <location>
        <begin position="426"/>
        <end position="440"/>
    </location>
</feature>
<feature type="compositionally biased region" description="Polar residues" evidence="3">
    <location>
        <begin position="27"/>
        <end position="61"/>
    </location>
</feature>
<reference evidence="4 5" key="1">
    <citation type="journal article" date="2011" name="Proc. Natl. Acad. Sci. U.S.A.">
        <title>Comparative genomics of xylose-fermenting fungi for enhanced biofuel production.</title>
        <authorList>
            <person name="Wohlbach D.J."/>
            <person name="Kuo A."/>
            <person name="Sato T.K."/>
            <person name="Potts K.M."/>
            <person name="Salamov A.A."/>
            <person name="LaButti K.M."/>
            <person name="Sun H."/>
            <person name="Clum A."/>
            <person name="Pangilinan J.L."/>
            <person name="Lindquist E.A."/>
            <person name="Lucas S."/>
            <person name="Lapidus A."/>
            <person name="Jin M."/>
            <person name="Gunawan C."/>
            <person name="Balan V."/>
            <person name="Dale B.E."/>
            <person name="Jeffries T.W."/>
            <person name="Zinkel R."/>
            <person name="Barry K.W."/>
            <person name="Grigoriev I.V."/>
            <person name="Gasch A.P."/>
        </authorList>
    </citation>
    <scope>NUCLEOTIDE SEQUENCE [LARGE SCALE GENOMIC DNA]</scope>
    <source>
        <strain evidence="5">NRRL Y-27907 / 11-Y1</strain>
    </source>
</reference>
<dbReference type="GO" id="GO:0035591">
    <property type="term" value="F:signaling adaptor activity"/>
    <property type="evidence" value="ECO:0007669"/>
    <property type="project" value="TreeGrafter"/>
</dbReference>
<dbReference type="SMART" id="SM00365">
    <property type="entry name" value="LRR_SD22"/>
    <property type="match status" value="6"/>
</dbReference>
<dbReference type="eggNOG" id="KOG0531">
    <property type="taxonomic scope" value="Eukaryota"/>
</dbReference>
<feature type="compositionally biased region" description="Polar residues" evidence="3">
    <location>
        <begin position="127"/>
        <end position="136"/>
    </location>
</feature>
<feature type="region of interest" description="Disordered" evidence="3">
    <location>
        <begin position="760"/>
        <end position="790"/>
    </location>
</feature>
<dbReference type="PROSITE" id="PS51450">
    <property type="entry name" value="LRR"/>
    <property type="match status" value="5"/>
</dbReference>
<feature type="region of interest" description="Disordered" evidence="3">
    <location>
        <begin position="353"/>
        <end position="375"/>
    </location>
</feature>
<dbReference type="InParanoid" id="G3ARW8"/>
<dbReference type="HOGENOM" id="CLU_270310_0_0_1"/>
<protein>
    <recommendedName>
        <fullName evidence="6">Septation initiation network scaffold protein cdc11</fullName>
    </recommendedName>
</protein>
<evidence type="ECO:0000256" key="3">
    <source>
        <dbReference type="SAM" id="MobiDB-lite"/>
    </source>
</evidence>
<evidence type="ECO:0000256" key="2">
    <source>
        <dbReference type="ARBA" id="ARBA00022737"/>
    </source>
</evidence>
<dbReference type="InterPro" id="IPR052574">
    <property type="entry name" value="CDIRP"/>
</dbReference>
<proteinExistence type="predicted"/>
<dbReference type="STRING" id="619300.G3ARW8"/>
<feature type="compositionally biased region" description="Polar residues" evidence="3">
    <location>
        <begin position="1"/>
        <end position="15"/>
    </location>
</feature>
<dbReference type="OMA" id="NTILHNS"/>
<evidence type="ECO:0000256" key="1">
    <source>
        <dbReference type="ARBA" id="ARBA00022614"/>
    </source>
</evidence>
<evidence type="ECO:0008006" key="6">
    <source>
        <dbReference type="Google" id="ProtNLM"/>
    </source>
</evidence>
<feature type="compositionally biased region" description="Basic residues" evidence="3">
    <location>
        <begin position="772"/>
        <end position="789"/>
    </location>
</feature>
<gene>
    <name evidence="4" type="ORF">SPAPADRAFT_67833</name>
</gene>
<dbReference type="Gene3D" id="3.80.10.10">
    <property type="entry name" value="Ribonuclease Inhibitor"/>
    <property type="match status" value="4"/>
</dbReference>
<accession>G3ARW8</accession>
<dbReference type="GO" id="GO:0061499">
    <property type="term" value="C:outer plaque of mitotic spindle pole body"/>
    <property type="evidence" value="ECO:0007669"/>
    <property type="project" value="TreeGrafter"/>
</dbReference>
<feature type="compositionally biased region" description="Low complexity" evidence="3">
    <location>
        <begin position="360"/>
        <end position="375"/>
    </location>
</feature>
<feature type="region of interest" description="Disordered" evidence="3">
    <location>
        <begin position="200"/>
        <end position="226"/>
    </location>
</feature>
<feature type="region of interest" description="Disordered" evidence="3">
    <location>
        <begin position="426"/>
        <end position="453"/>
    </location>
</feature>
<dbReference type="RefSeq" id="XP_007376595.1">
    <property type="nucleotide sequence ID" value="XM_007376533.1"/>
</dbReference>
<feature type="region of interest" description="Disordered" evidence="3">
    <location>
        <begin position="541"/>
        <end position="562"/>
    </location>
</feature>
<keyword evidence="1" id="KW-0433">Leucine-rich repeat</keyword>
<dbReference type="PANTHER" id="PTHR47566:SF1">
    <property type="entry name" value="PROTEIN NUD1"/>
    <property type="match status" value="1"/>
</dbReference>
<name>G3ARW8_SPAPN</name>
<dbReference type="EMBL" id="GL996503">
    <property type="protein sequence ID" value="EGW31817.1"/>
    <property type="molecule type" value="Genomic_DNA"/>
</dbReference>
<dbReference type="PANTHER" id="PTHR47566">
    <property type="match status" value="1"/>
</dbReference>
<evidence type="ECO:0000313" key="4">
    <source>
        <dbReference type="EMBL" id="EGW31817.1"/>
    </source>
</evidence>